<evidence type="ECO:0000313" key="2">
    <source>
        <dbReference type="EMBL" id="KAF2876633.1"/>
    </source>
</evidence>
<dbReference type="AlphaFoldDB" id="A0A7C8IHQ3"/>
<sequence>MYDRRAMTATQKPFRCGRWPRPGSCIPAEFMNLAVPLTSVGRRCGGRVLRRAAPASHHHLLLPPADCSFPARRPLQPWMRPPAASARMPTTTTPKSRGLTAPNCIGERSLPDPPRTVFINNCHSLQGLYPKVRKDLPRTKSTGSTRARS</sequence>
<feature type="region of interest" description="Disordered" evidence="1">
    <location>
        <begin position="78"/>
        <end position="104"/>
    </location>
</feature>
<name>A0A7C8IHQ3_9PLEO</name>
<gene>
    <name evidence="2" type="ORF">BDV95DRAFT_561237</name>
</gene>
<protein>
    <submittedName>
        <fullName evidence="2">Uncharacterized protein</fullName>
    </submittedName>
</protein>
<accession>A0A7C8IHQ3</accession>
<comment type="caution">
    <text evidence="2">The sequence shown here is derived from an EMBL/GenBank/DDBJ whole genome shotgun (WGS) entry which is preliminary data.</text>
</comment>
<organism evidence="2 3">
    <name type="scientific">Massariosphaeria phaeospora</name>
    <dbReference type="NCBI Taxonomy" id="100035"/>
    <lineage>
        <taxon>Eukaryota</taxon>
        <taxon>Fungi</taxon>
        <taxon>Dikarya</taxon>
        <taxon>Ascomycota</taxon>
        <taxon>Pezizomycotina</taxon>
        <taxon>Dothideomycetes</taxon>
        <taxon>Pleosporomycetidae</taxon>
        <taxon>Pleosporales</taxon>
        <taxon>Pleosporales incertae sedis</taxon>
        <taxon>Massariosphaeria</taxon>
    </lineage>
</organism>
<reference evidence="2 3" key="1">
    <citation type="submission" date="2020-01" db="EMBL/GenBank/DDBJ databases">
        <authorList>
            <consortium name="DOE Joint Genome Institute"/>
            <person name="Haridas S."/>
            <person name="Albert R."/>
            <person name="Binder M."/>
            <person name="Bloem J."/>
            <person name="Labutti K."/>
            <person name="Salamov A."/>
            <person name="Andreopoulos B."/>
            <person name="Baker S.E."/>
            <person name="Barry K."/>
            <person name="Bills G."/>
            <person name="Bluhm B.H."/>
            <person name="Cannon C."/>
            <person name="Castanera R."/>
            <person name="Culley D.E."/>
            <person name="Daum C."/>
            <person name="Ezra D."/>
            <person name="Gonzalez J.B."/>
            <person name="Henrissat B."/>
            <person name="Kuo A."/>
            <person name="Liang C."/>
            <person name="Lipzen A."/>
            <person name="Lutzoni F."/>
            <person name="Magnuson J."/>
            <person name="Mondo S."/>
            <person name="Nolan M."/>
            <person name="Ohm R."/>
            <person name="Pangilinan J."/>
            <person name="Park H.-J.H."/>
            <person name="Ramirez L."/>
            <person name="Alfaro M."/>
            <person name="Sun H."/>
            <person name="Tritt A."/>
            <person name="Yoshinaga Y."/>
            <person name="Zwiers L.-H.L."/>
            <person name="Turgeon B.G."/>
            <person name="Goodwin S.B."/>
            <person name="Spatafora J.W."/>
            <person name="Crous P.W."/>
            <person name="Grigoriev I.V."/>
        </authorList>
    </citation>
    <scope>NUCLEOTIDE SEQUENCE [LARGE SCALE GENOMIC DNA]</scope>
    <source>
        <strain evidence="2 3">CBS 611.86</strain>
    </source>
</reference>
<keyword evidence="3" id="KW-1185">Reference proteome</keyword>
<evidence type="ECO:0000313" key="3">
    <source>
        <dbReference type="Proteomes" id="UP000481861"/>
    </source>
</evidence>
<evidence type="ECO:0000256" key="1">
    <source>
        <dbReference type="SAM" id="MobiDB-lite"/>
    </source>
</evidence>
<dbReference type="EMBL" id="JAADJZ010000003">
    <property type="protein sequence ID" value="KAF2876633.1"/>
    <property type="molecule type" value="Genomic_DNA"/>
</dbReference>
<dbReference type="Proteomes" id="UP000481861">
    <property type="component" value="Unassembled WGS sequence"/>
</dbReference>
<proteinExistence type="predicted"/>